<dbReference type="RefSeq" id="WP_235605577.1">
    <property type="nucleotide sequence ID" value="NZ_LQYS01000066.1"/>
</dbReference>
<proteinExistence type="predicted"/>
<dbReference type="EMBL" id="LQYS01000066">
    <property type="protein sequence ID" value="KYD11801.1"/>
    <property type="molecule type" value="Genomic_DNA"/>
</dbReference>
<dbReference type="AlphaFoldDB" id="A0A150LHG0"/>
<dbReference type="STRING" id="81408.B4119_2298"/>
<name>A0A150LHG0_9BACL</name>
<sequence length="116" mass="13567">MAGAKTPSYVLTLRLQTETWQEHILEKRFEIGRRLYNACLEECLKRYKKLQHDSRYQDLAQQKPSKKEIVNLPTFEPSTDSPNMRCTLSFSQCSTTSVNTSTRIQRKRSPPERGMQ</sequence>
<reference evidence="2 3" key="1">
    <citation type="submission" date="2016-01" db="EMBL/GenBank/DDBJ databases">
        <title>Draft Genome Sequences of Seven Thermophilic Sporeformers Isolated from Foods.</title>
        <authorList>
            <person name="Berendsen E.M."/>
            <person name="Wells-Bennik M.H."/>
            <person name="Krawcyk A.O."/>
            <person name="De Jong A."/>
            <person name="Holsappel S."/>
            <person name="Eijlander R.T."/>
            <person name="Kuipers O.P."/>
        </authorList>
    </citation>
    <scope>NUCLEOTIDE SEQUENCE [LARGE SCALE GENOMIC DNA]</scope>
    <source>
        <strain evidence="2 3">B4119</strain>
    </source>
</reference>
<accession>A0A150LHG0</accession>
<feature type="region of interest" description="Disordered" evidence="1">
    <location>
        <begin position="55"/>
        <end position="116"/>
    </location>
</feature>
<gene>
    <name evidence="2" type="ORF">B4119_2298</name>
</gene>
<protein>
    <submittedName>
        <fullName evidence="2">Uncharacterized protein</fullName>
    </submittedName>
</protein>
<feature type="compositionally biased region" description="Polar residues" evidence="1">
    <location>
        <begin position="76"/>
        <end position="103"/>
    </location>
</feature>
<evidence type="ECO:0000256" key="1">
    <source>
        <dbReference type="SAM" id="MobiDB-lite"/>
    </source>
</evidence>
<evidence type="ECO:0000313" key="3">
    <source>
        <dbReference type="Proteomes" id="UP000075455"/>
    </source>
</evidence>
<dbReference type="Proteomes" id="UP000075455">
    <property type="component" value="Unassembled WGS sequence"/>
</dbReference>
<evidence type="ECO:0000313" key="2">
    <source>
        <dbReference type="EMBL" id="KYD11801.1"/>
    </source>
</evidence>
<organism evidence="2 3">
    <name type="scientific">Saccharococcus caldoxylosilyticus</name>
    <dbReference type="NCBI Taxonomy" id="81408"/>
    <lineage>
        <taxon>Bacteria</taxon>
        <taxon>Bacillati</taxon>
        <taxon>Bacillota</taxon>
        <taxon>Bacilli</taxon>
        <taxon>Bacillales</taxon>
        <taxon>Anoxybacillaceae</taxon>
        <taxon>Saccharococcus</taxon>
    </lineage>
</organism>
<comment type="caution">
    <text evidence="2">The sequence shown here is derived from an EMBL/GenBank/DDBJ whole genome shotgun (WGS) entry which is preliminary data.</text>
</comment>
<dbReference type="PATRIC" id="fig|81408.3.peg.4387"/>